<keyword evidence="2" id="KW-0614">Plasmid</keyword>
<organism evidence="2">
    <name type="scientific">Vibrio parahaemolyticus v110</name>
    <dbReference type="NCBI Taxonomy" id="1300351"/>
    <lineage>
        <taxon>Bacteria</taxon>
        <taxon>Pseudomonadati</taxon>
        <taxon>Pseudomonadota</taxon>
        <taxon>Gammaproteobacteria</taxon>
        <taxon>Vibrionales</taxon>
        <taxon>Vibrionaceae</taxon>
        <taxon>Vibrio</taxon>
    </lineage>
</organism>
<feature type="compositionally biased region" description="Acidic residues" evidence="1">
    <location>
        <begin position="12"/>
        <end position="33"/>
    </location>
</feature>
<evidence type="ECO:0000313" key="2">
    <source>
        <dbReference type="EMBL" id="AQZ36731.1"/>
    </source>
</evidence>
<accession>A0A1U9Y6N4</accession>
<feature type="compositionally biased region" description="Basic and acidic residues" evidence="1">
    <location>
        <begin position="1"/>
        <end position="10"/>
    </location>
</feature>
<reference evidence="2" key="1">
    <citation type="submission" date="2017-01" db="EMBL/GenBank/DDBJ databases">
        <title>Complete sequence of plasmid pV110 from Vibrio parahaemolyticus V110 reveals an evolution path of the acute epatopancreatic necrosis disease (AHPND) associated genes.</title>
        <authorList>
            <person name="Xu L."/>
            <person name="Luo X."/>
            <person name="Yan Z."/>
        </authorList>
    </citation>
    <scope>NUCLEOTIDE SEQUENCE</scope>
    <source>
        <strain evidence="2">V110</strain>
        <plasmid evidence="2">pV110</plasmid>
    </source>
</reference>
<sequence length="71" mass="7955">MSIKRPKTENNIEAETESISETETLDTNEEFDLDAVTPLPPNKNPTEAIQSQKEIEAAVKTLEQQIEGLKK</sequence>
<name>A0A1U9Y6N4_VIBPH</name>
<dbReference type="RefSeq" id="WP_172689464.1">
    <property type="nucleotide sequence ID" value="NZ_KY498540.1"/>
</dbReference>
<proteinExistence type="predicted"/>
<dbReference type="EMBL" id="KY498540">
    <property type="protein sequence ID" value="AQZ36731.1"/>
    <property type="molecule type" value="Genomic_DNA"/>
</dbReference>
<geneLocation type="plasmid" evidence="2">
    <name>pV110</name>
</geneLocation>
<evidence type="ECO:0000256" key="1">
    <source>
        <dbReference type="SAM" id="MobiDB-lite"/>
    </source>
</evidence>
<dbReference type="AlphaFoldDB" id="A0A1U9Y6N4"/>
<feature type="region of interest" description="Disordered" evidence="1">
    <location>
        <begin position="1"/>
        <end position="49"/>
    </location>
</feature>
<protein>
    <submittedName>
        <fullName evidence="2">Uncharacterized protein</fullName>
    </submittedName>
</protein>